<accession>A0ABP5IFD4</accession>
<gene>
    <name evidence="2" type="ORF">GCM10009823_21450</name>
</gene>
<sequence length="219" mass="22588">MAENRNEEVPERVRAIEAATGLPWQVIVDAFEAAGGEALTHGRLAEAIHPVIAERIGNAGWWAQGATVAYEQQIGRRVAGQSSRGDFQVSATRTLPAETSDRAELRDRAGAAVQAAAEAGSGLGALRPDGEPRTSDTPKRLYWRCGLSDGAKIQVSVEEKAPGGAARGGTGGAAAAAEAGSARAAGTSRALLALTVTGLATAAQREAVRTDLKRVLAEL</sequence>
<name>A0ABP5IFD4_9MICO</name>
<reference evidence="3" key="1">
    <citation type="journal article" date="2019" name="Int. J. Syst. Evol. Microbiol.">
        <title>The Global Catalogue of Microorganisms (GCM) 10K type strain sequencing project: providing services to taxonomists for standard genome sequencing and annotation.</title>
        <authorList>
            <consortium name="The Broad Institute Genomics Platform"/>
            <consortium name="The Broad Institute Genome Sequencing Center for Infectious Disease"/>
            <person name="Wu L."/>
            <person name="Ma J."/>
        </authorList>
    </citation>
    <scope>NUCLEOTIDE SEQUENCE [LARGE SCALE GENOMIC DNA]</scope>
    <source>
        <strain evidence="3">JCM 15900</strain>
    </source>
</reference>
<comment type="caution">
    <text evidence="2">The sequence shown here is derived from an EMBL/GenBank/DDBJ whole genome shotgun (WGS) entry which is preliminary data.</text>
</comment>
<dbReference type="Proteomes" id="UP001500984">
    <property type="component" value="Unassembled WGS sequence"/>
</dbReference>
<protein>
    <recommendedName>
        <fullName evidence="4">DUF4287 domain-containing protein</fullName>
    </recommendedName>
</protein>
<organism evidence="2 3">
    <name type="scientific">Brevibacterium salitolerans</name>
    <dbReference type="NCBI Taxonomy" id="1403566"/>
    <lineage>
        <taxon>Bacteria</taxon>
        <taxon>Bacillati</taxon>
        <taxon>Actinomycetota</taxon>
        <taxon>Actinomycetes</taxon>
        <taxon>Micrococcales</taxon>
        <taxon>Brevibacteriaceae</taxon>
        <taxon>Brevibacterium</taxon>
    </lineage>
</organism>
<dbReference type="RefSeq" id="WP_344337164.1">
    <property type="nucleotide sequence ID" value="NZ_BAAAPZ010000008.1"/>
</dbReference>
<evidence type="ECO:0008006" key="4">
    <source>
        <dbReference type="Google" id="ProtNLM"/>
    </source>
</evidence>
<evidence type="ECO:0000313" key="2">
    <source>
        <dbReference type="EMBL" id="GAA2099536.1"/>
    </source>
</evidence>
<keyword evidence="3" id="KW-1185">Reference proteome</keyword>
<feature type="compositionally biased region" description="Basic and acidic residues" evidence="1">
    <location>
        <begin position="128"/>
        <end position="139"/>
    </location>
</feature>
<evidence type="ECO:0000256" key="1">
    <source>
        <dbReference type="SAM" id="MobiDB-lite"/>
    </source>
</evidence>
<dbReference type="EMBL" id="BAAAPZ010000008">
    <property type="protein sequence ID" value="GAA2099536.1"/>
    <property type="molecule type" value="Genomic_DNA"/>
</dbReference>
<feature type="region of interest" description="Disordered" evidence="1">
    <location>
        <begin position="120"/>
        <end position="139"/>
    </location>
</feature>
<proteinExistence type="predicted"/>
<evidence type="ECO:0000313" key="3">
    <source>
        <dbReference type="Proteomes" id="UP001500984"/>
    </source>
</evidence>